<evidence type="ECO:0000259" key="3">
    <source>
        <dbReference type="PROSITE" id="PS51186"/>
    </source>
</evidence>
<sequence>MLTLVKNEIDKISLEKEIMNSNTEYNLIAYGKEILENEDILEIFKESELLQVERYFVKKDNEFIGIIDFGMSSPRHNQPWISLLAVHKKYQNLGYATEIFKFYERLMRNKQVKFIQIAVHSTNRRALHFWTSLGFTKFDERTYEGQVFFSLEKEVG</sequence>
<dbReference type="CDD" id="cd04301">
    <property type="entry name" value="NAT_SF"/>
    <property type="match status" value="1"/>
</dbReference>
<dbReference type="Pfam" id="PF00583">
    <property type="entry name" value="Acetyltransf_1"/>
    <property type="match status" value="1"/>
</dbReference>
<accession>A0A3D8PXA5</accession>
<dbReference type="RefSeq" id="WP_115749255.1">
    <property type="nucleotide sequence ID" value="NZ_PIOD01000006.1"/>
</dbReference>
<protein>
    <submittedName>
        <fullName evidence="4">GNAT family N-acetyltransferase</fullName>
    </submittedName>
</protein>
<dbReference type="EMBL" id="PIOD01000006">
    <property type="protein sequence ID" value="RDW19908.1"/>
    <property type="molecule type" value="Genomic_DNA"/>
</dbReference>
<keyword evidence="5" id="KW-1185">Reference proteome</keyword>
<comment type="caution">
    <text evidence="4">The sequence shown here is derived from an EMBL/GenBank/DDBJ whole genome shotgun (WGS) entry which is preliminary data.</text>
</comment>
<dbReference type="Proteomes" id="UP000256520">
    <property type="component" value="Unassembled WGS sequence"/>
</dbReference>
<dbReference type="OrthoDB" id="9782266at2"/>
<dbReference type="PROSITE" id="PS51186">
    <property type="entry name" value="GNAT"/>
    <property type="match status" value="1"/>
</dbReference>
<feature type="domain" description="N-acetyltransferase" evidence="3">
    <location>
        <begin position="2"/>
        <end position="156"/>
    </location>
</feature>
<evidence type="ECO:0000256" key="1">
    <source>
        <dbReference type="ARBA" id="ARBA00022679"/>
    </source>
</evidence>
<evidence type="ECO:0000313" key="5">
    <source>
        <dbReference type="Proteomes" id="UP000256520"/>
    </source>
</evidence>
<name>A0A3D8PXA5_9BACI</name>
<dbReference type="SUPFAM" id="SSF55729">
    <property type="entry name" value="Acyl-CoA N-acyltransferases (Nat)"/>
    <property type="match status" value="1"/>
</dbReference>
<reference evidence="5" key="1">
    <citation type="submission" date="2017-11" db="EMBL/GenBank/DDBJ databases">
        <authorList>
            <person name="Zhu W."/>
        </authorList>
    </citation>
    <scope>NUCLEOTIDE SEQUENCE [LARGE SCALE GENOMIC DNA]</scope>
    <source>
        <strain evidence="5">CAU 1051</strain>
    </source>
</reference>
<dbReference type="GO" id="GO:0016747">
    <property type="term" value="F:acyltransferase activity, transferring groups other than amino-acyl groups"/>
    <property type="evidence" value="ECO:0007669"/>
    <property type="project" value="InterPro"/>
</dbReference>
<dbReference type="InterPro" id="IPR050680">
    <property type="entry name" value="YpeA/RimI_acetyltransf"/>
</dbReference>
<dbReference type="AlphaFoldDB" id="A0A3D8PXA5"/>
<keyword evidence="2" id="KW-0012">Acyltransferase</keyword>
<dbReference type="Gene3D" id="3.40.630.30">
    <property type="match status" value="1"/>
</dbReference>
<keyword evidence="1 4" id="KW-0808">Transferase</keyword>
<dbReference type="InterPro" id="IPR016181">
    <property type="entry name" value="Acyl_CoA_acyltransferase"/>
</dbReference>
<dbReference type="InterPro" id="IPR000182">
    <property type="entry name" value="GNAT_dom"/>
</dbReference>
<evidence type="ECO:0000313" key="4">
    <source>
        <dbReference type="EMBL" id="RDW19908.1"/>
    </source>
</evidence>
<gene>
    <name evidence="4" type="ORF">CWR45_07545</name>
</gene>
<proteinExistence type="predicted"/>
<organism evidence="4 5">
    <name type="scientific">Oceanobacillus chungangensis</name>
    <dbReference type="NCBI Taxonomy" id="1229152"/>
    <lineage>
        <taxon>Bacteria</taxon>
        <taxon>Bacillati</taxon>
        <taxon>Bacillota</taxon>
        <taxon>Bacilli</taxon>
        <taxon>Bacillales</taxon>
        <taxon>Bacillaceae</taxon>
        <taxon>Oceanobacillus</taxon>
    </lineage>
</organism>
<evidence type="ECO:0000256" key="2">
    <source>
        <dbReference type="ARBA" id="ARBA00023315"/>
    </source>
</evidence>
<dbReference type="PANTHER" id="PTHR43420">
    <property type="entry name" value="ACETYLTRANSFERASE"/>
    <property type="match status" value="1"/>
</dbReference>